<organism evidence="1 2">
    <name type="scientific">Propioniciclava sinopodophylli</name>
    <dbReference type="NCBI Taxonomy" id="1837344"/>
    <lineage>
        <taxon>Bacteria</taxon>
        <taxon>Bacillati</taxon>
        <taxon>Actinomycetota</taxon>
        <taxon>Actinomycetes</taxon>
        <taxon>Propionibacteriales</taxon>
        <taxon>Propionibacteriaceae</taxon>
        <taxon>Propioniciclava</taxon>
    </lineage>
</organism>
<protein>
    <submittedName>
        <fullName evidence="1">DUF4192 family protein</fullName>
    </submittedName>
</protein>
<accession>A0A4Q9KC46</accession>
<proteinExistence type="predicted"/>
<dbReference type="OrthoDB" id="3264463at2"/>
<dbReference type="Pfam" id="PF13830">
    <property type="entry name" value="DUF4192"/>
    <property type="match status" value="1"/>
</dbReference>
<dbReference type="InterPro" id="IPR025447">
    <property type="entry name" value="DUF4192"/>
</dbReference>
<evidence type="ECO:0000313" key="2">
    <source>
        <dbReference type="Proteomes" id="UP000292373"/>
    </source>
</evidence>
<dbReference type="Proteomes" id="UP000292373">
    <property type="component" value="Unassembled WGS sequence"/>
</dbReference>
<evidence type="ECO:0000313" key="1">
    <source>
        <dbReference type="EMBL" id="TBT83725.1"/>
    </source>
</evidence>
<name>A0A4Q9KC46_9ACTN</name>
<dbReference type="RefSeq" id="WP_131168664.1">
    <property type="nucleotide sequence ID" value="NZ_SDMQ01000010.1"/>
</dbReference>
<dbReference type="AlphaFoldDB" id="A0A4Q9KC46"/>
<comment type="caution">
    <text evidence="1">The sequence shown here is derived from an EMBL/GenBank/DDBJ whole genome shotgun (WGS) entry which is preliminary data.</text>
</comment>
<reference evidence="1 2" key="1">
    <citation type="submission" date="2019-01" db="EMBL/GenBank/DDBJ databases">
        <title>Lactibacter flavus gen. nov., sp. nov., a novel bacterium of the family Propionibacteriaceae isolated from raw milk and dairy products.</title>
        <authorList>
            <person name="Huptas C."/>
            <person name="Wenning M."/>
            <person name="Breitenwieser F."/>
            <person name="Doll E."/>
            <person name="Von Neubeck M."/>
            <person name="Busse H.-J."/>
            <person name="Scherer S."/>
        </authorList>
    </citation>
    <scope>NUCLEOTIDE SEQUENCE [LARGE SCALE GENOMIC DNA]</scope>
    <source>
        <strain evidence="1 2">KCTC 33808</strain>
    </source>
</reference>
<keyword evidence="2" id="KW-1185">Reference proteome</keyword>
<dbReference type="EMBL" id="SDMQ01000010">
    <property type="protein sequence ID" value="TBT83725.1"/>
    <property type="molecule type" value="Genomic_DNA"/>
</dbReference>
<sequence>MTDTSHPQTLRSLTDLVEVVPTFLGFHPTESVVVISIEAGSVVLTARVDLDLPGGHGTAAALRAVWRKVPHGDHIVIAYSDDPDRAWWALDDVADAMPGHCGRTLLHADGERWYEDPHDSGTPYDRLGSVHLARAAYDGRPVRHSRAELARLVEPARTPAEVTASLERVAESFATLGCLVAEARALVAGHDDAPGDLDIDEATVLCLATHEAAFLDEALLLTTSDNADARIGLWAQVVQSGVPNCAGGALVALALAGWVAGEGAIASICLEALEGRPGPGEWIEMLEAVIADAVHPHMWEEVRARQLALRVPEAS</sequence>
<gene>
    <name evidence="1" type="ORF">ET989_10410</name>
</gene>